<dbReference type="KEGG" id="mech:Q9L42_009580"/>
<dbReference type="RefSeq" id="WP_305908660.1">
    <property type="nucleotide sequence ID" value="NZ_CP157743.1"/>
</dbReference>
<evidence type="ECO:0000313" key="1">
    <source>
        <dbReference type="EMBL" id="XBS22359.1"/>
    </source>
</evidence>
<evidence type="ECO:0000313" key="2">
    <source>
        <dbReference type="Proteomes" id="UP001225378"/>
    </source>
</evidence>
<dbReference type="Proteomes" id="UP001225378">
    <property type="component" value="Chromosome"/>
</dbReference>
<dbReference type="InterPro" id="IPR024755">
    <property type="entry name" value="cpYpsA"/>
</dbReference>
<organism evidence="1 2">
    <name type="scientific">Methylomarinum roseum</name>
    <dbReference type="NCBI Taxonomy" id="3067653"/>
    <lineage>
        <taxon>Bacteria</taxon>
        <taxon>Pseudomonadati</taxon>
        <taxon>Pseudomonadota</taxon>
        <taxon>Gammaproteobacteria</taxon>
        <taxon>Methylococcales</taxon>
        <taxon>Methylococcaceae</taxon>
        <taxon>Methylomarinum</taxon>
    </lineage>
</organism>
<dbReference type="Gene3D" id="3.40.50.450">
    <property type="match status" value="1"/>
</dbReference>
<protein>
    <submittedName>
        <fullName evidence="1">Molybdenum carrier protein</fullName>
    </submittedName>
</protein>
<name>A0AAU7NZE2_9GAMM</name>
<dbReference type="Pfam" id="PF12694">
    <property type="entry name" value="cpYpsA"/>
    <property type="match status" value="1"/>
</dbReference>
<dbReference type="EMBL" id="CP157743">
    <property type="protein sequence ID" value="XBS22359.1"/>
    <property type="molecule type" value="Genomic_DNA"/>
</dbReference>
<keyword evidence="2" id="KW-1185">Reference proteome</keyword>
<dbReference type="SUPFAM" id="SSF102405">
    <property type="entry name" value="MCP/YpsA-like"/>
    <property type="match status" value="1"/>
</dbReference>
<sequence length="155" mass="16695">MSRLKIVSGGQTGVDRAALDAALRSGVECGGWCPEGRMAEDGTIPTHYPVTALTGAGYRQRTRQNVIDSDGTAIIHFGALSGGTKKTLQYCRQLHRPYLLIDADACSAEYASQRIAAFIAEHSIKTLNIAGPRASGEPMAYAYTLKALLCFLNRF</sequence>
<dbReference type="AlphaFoldDB" id="A0AAU7NZE2"/>
<reference evidence="1 2" key="1">
    <citation type="journal article" date="2024" name="Microbiology">
        <title>Methylomarinum rosea sp. nov., a novel halophilic methanotrophic bacterium from the hypersaline Lake Elton.</title>
        <authorList>
            <person name="Suleimanov R.Z."/>
            <person name="Oshkin I.Y."/>
            <person name="Danilova O.V."/>
            <person name="Suzina N.E."/>
            <person name="Dedysh S.N."/>
        </authorList>
    </citation>
    <scope>NUCLEOTIDE SEQUENCE [LARGE SCALE GENOMIC DNA]</scope>
    <source>
        <strain evidence="1 2">Ch1-1</strain>
    </source>
</reference>
<proteinExistence type="predicted"/>
<gene>
    <name evidence="1" type="ORF">Q9L42_009580</name>
</gene>
<accession>A0AAU7NZE2</accession>